<reference evidence="2 3" key="1">
    <citation type="submission" date="2017-02" db="EMBL/GenBank/DDBJ databases">
        <title>Delving into the versatile metabolic prowess of the omnipresent phylum Bacteroidetes.</title>
        <authorList>
            <person name="Nobu M.K."/>
            <person name="Mei R."/>
            <person name="Narihiro T."/>
            <person name="Kuroda K."/>
            <person name="Liu W.-T."/>
        </authorList>
    </citation>
    <scope>NUCLEOTIDE SEQUENCE [LARGE SCALE GENOMIC DNA]</scope>
    <source>
        <strain evidence="2">ADurb.Bin417</strain>
    </source>
</reference>
<protein>
    <submittedName>
        <fullName evidence="2">Undecaprenyl-phosphate 4-deoxy-4-formamido-L-arabinose transferase</fullName>
        <ecNumber evidence="2">2.4.2.53</ecNumber>
    </submittedName>
</protein>
<keyword evidence="2" id="KW-0328">Glycosyltransferase</keyword>
<evidence type="ECO:0000313" key="3">
    <source>
        <dbReference type="Proteomes" id="UP000485484"/>
    </source>
</evidence>
<name>A0A1V5MLS5_UNCT6</name>
<keyword evidence="2" id="KW-0808">Transferase</keyword>
<comment type="caution">
    <text evidence="2">The sequence shown here is derived from an EMBL/GenBank/DDBJ whole genome shotgun (WGS) entry which is preliminary data.</text>
</comment>
<dbReference type="PANTHER" id="PTHR48090">
    <property type="entry name" value="UNDECAPRENYL-PHOSPHATE 4-DEOXY-4-FORMAMIDO-L-ARABINOSE TRANSFERASE-RELATED"/>
    <property type="match status" value="1"/>
</dbReference>
<sequence>MWRDRMVSVILPTYNEKDSIRRVVDEFFATGVVDEVIVVNNNAREGTSAEVARTRAREVLEPRQGYGAAIQRGFREARGELLVLSEPDGTFAAHDIFKLLAYSDDFEAVFGTRTTSVLIWAGANMGPLLKWGNWAVAKMLEFLFNTTTFTDVGCTMRLIKRPALEKIRSQFTVQREHFGPEMMILAVINRLRYIEVPVNYLPRVGVSSVTGHKWRTVQLALRMVALILYYRVAVWLGRKPRPVS</sequence>
<dbReference type="GO" id="GO:0099621">
    <property type="term" value="F:undecaprenyl-phosphate 4-deoxy-4-formamido-L-arabinose transferase activity"/>
    <property type="evidence" value="ECO:0007669"/>
    <property type="project" value="UniProtKB-EC"/>
</dbReference>
<dbReference type="InterPro" id="IPR001173">
    <property type="entry name" value="Glyco_trans_2-like"/>
</dbReference>
<evidence type="ECO:0000259" key="1">
    <source>
        <dbReference type="Pfam" id="PF00535"/>
    </source>
</evidence>
<evidence type="ECO:0000313" key="2">
    <source>
        <dbReference type="EMBL" id="OPZ93771.1"/>
    </source>
</evidence>
<dbReference type="SUPFAM" id="SSF53448">
    <property type="entry name" value="Nucleotide-diphospho-sugar transferases"/>
    <property type="match status" value="1"/>
</dbReference>
<feature type="domain" description="Glycosyltransferase 2-like" evidence="1">
    <location>
        <begin position="8"/>
        <end position="167"/>
    </location>
</feature>
<dbReference type="CDD" id="cd04179">
    <property type="entry name" value="DPM_DPG-synthase_like"/>
    <property type="match status" value="1"/>
</dbReference>
<organism evidence="2 3">
    <name type="scientific">candidate division TA06 bacterium ADurb.Bin417</name>
    <dbReference type="NCBI Taxonomy" id="1852828"/>
    <lineage>
        <taxon>Bacteria</taxon>
        <taxon>Bacteria division TA06</taxon>
    </lineage>
</organism>
<gene>
    <name evidence="2" type="primary">arnC</name>
    <name evidence="2" type="ORF">BWY73_00120</name>
</gene>
<dbReference type="InterPro" id="IPR050256">
    <property type="entry name" value="Glycosyltransferase_2"/>
</dbReference>
<dbReference type="AlphaFoldDB" id="A0A1V5MLS5"/>
<dbReference type="EMBL" id="MWAK01000008">
    <property type="protein sequence ID" value="OPZ93771.1"/>
    <property type="molecule type" value="Genomic_DNA"/>
</dbReference>
<proteinExistence type="predicted"/>
<dbReference type="Gene3D" id="3.90.550.10">
    <property type="entry name" value="Spore Coat Polysaccharide Biosynthesis Protein SpsA, Chain A"/>
    <property type="match status" value="1"/>
</dbReference>
<dbReference type="InterPro" id="IPR029044">
    <property type="entry name" value="Nucleotide-diphossugar_trans"/>
</dbReference>
<dbReference type="EC" id="2.4.2.53" evidence="2"/>
<dbReference type="Proteomes" id="UP000485484">
    <property type="component" value="Unassembled WGS sequence"/>
</dbReference>
<dbReference type="Pfam" id="PF00535">
    <property type="entry name" value="Glycos_transf_2"/>
    <property type="match status" value="1"/>
</dbReference>
<dbReference type="PANTHER" id="PTHR48090:SF7">
    <property type="entry name" value="RFBJ PROTEIN"/>
    <property type="match status" value="1"/>
</dbReference>
<accession>A0A1V5MLS5</accession>